<dbReference type="EMBL" id="DSLA01000113">
    <property type="protein sequence ID" value="HEH35958.1"/>
    <property type="molecule type" value="Genomic_DNA"/>
</dbReference>
<dbReference type="GO" id="GO:0016787">
    <property type="term" value="F:hydrolase activity"/>
    <property type="evidence" value="ECO:0007669"/>
    <property type="project" value="UniProtKB-KW"/>
</dbReference>
<organism evidence="2">
    <name type="scientific">Archaeoglobus fulgidus</name>
    <dbReference type="NCBI Taxonomy" id="2234"/>
    <lineage>
        <taxon>Archaea</taxon>
        <taxon>Methanobacteriati</taxon>
        <taxon>Methanobacteriota</taxon>
        <taxon>Archaeoglobi</taxon>
        <taxon>Archaeoglobales</taxon>
        <taxon>Archaeoglobaceae</taxon>
        <taxon>Archaeoglobus</taxon>
    </lineage>
</organism>
<gene>
    <name evidence="2" type="ORF">ENP88_07470</name>
</gene>
<feature type="domain" description="Metallo-beta-lactamase" evidence="1">
    <location>
        <begin position="24"/>
        <end position="229"/>
    </location>
</feature>
<keyword evidence="2" id="KW-0378">Hydrolase</keyword>
<dbReference type="InterPro" id="IPR036866">
    <property type="entry name" value="RibonucZ/Hydroxyglut_hydro"/>
</dbReference>
<reference evidence="2" key="1">
    <citation type="journal article" date="2020" name="mSystems">
        <title>Genome- and Community-Level Interaction Insights into Carbon Utilization and Element Cycling Functions of Hydrothermarchaeota in Hydrothermal Sediment.</title>
        <authorList>
            <person name="Zhou Z."/>
            <person name="Liu Y."/>
            <person name="Xu W."/>
            <person name="Pan J."/>
            <person name="Luo Z.H."/>
            <person name="Li M."/>
        </authorList>
    </citation>
    <scope>NUCLEOTIDE SEQUENCE [LARGE SCALE GENOMIC DNA]</scope>
    <source>
        <strain evidence="2">SpSt-26</strain>
    </source>
</reference>
<evidence type="ECO:0000313" key="2">
    <source>
        <dbReference type="EMBL" id="HEH35958.1"/>
    </source>
</evidence>
<dbReference type="Pfam" id="PF00753">
    <property type="entry name" value="Lactamase_B"/>
    <property type="match status" value="1"/>
</dbReference>
<dbReference type="AlphaFoldDB" id="A0A7J2TKR3"/>
<dbReference type="InterPro" id="IPR036388">
    <property type="entry name" value="WH-like_DNA-bd_sf"/>
</dbReference>
<dbReference type="Pfam" id="PF21221">
    <property type="entry name" value="B_lactamase-like_C"/>
    <property type="match status" value="1"/>
</dbReference>
<dbReference type="Gene3D" id="1.10.10.10">
    <property type="entry name" value="Winged helix-like DNA-binding domain superfamily/Winged helix DNA-binding domain"/>
    <property type="match status" value="1"/>
</dbReference>
<comment type="caution">
    <text evidence="2">The sequence shown here is derived from an EMBL/GenBank/DDBJ whole genome shotgun (WGS) entry which is preliminary data.</text>
</comment>
<dbReference type="InterPro" id="IPR048933">
    <property type="entry name" value="B_lactamase-like_C"/>
</dbReference>
<name>A0A7J2TKR3_ARCFL</name>
<evidence type="ECO:0000259" key="1">
    <source>
        <dbReference type="SMART" id="SM00849"/>
    </source>
</evidence>
<dbReference type="SMART" id="SM00849">
    <property type="entry name" value="Lactamase_B"/>
    <property type="match status" value="1"/>
</dbReference>
<dbReference type="SUPFAM" id="SSF56281">
    <property type="entry name" value="Metallo-hydrolase/oxidoreductase"/>
    <property type="match status" value="1"/>
</dbReference>
<dbReference type="PANTHER" id="PTHR23131">
    <property type="entry name" value="ENDORIBONUCLEASE LACTB2"/>
    <property type="match status" value="1"/>
</dbReference>
<dbReference type="InterPro" id="IPR001279">
    <property type="entry name" value="Metallo-B-lactamas"/>
</dbReference>
<proteinExistence type="predicted"/>
<accession>A0A7J2TKR3</accession>
<protein>
    <submittedName>
        <fullName evidence="2">MBL fold metallo-hydrolase</fullName>
    </submittedName>
</protein>
<dbReference type="Gene3D" id="3.60.15.10">
    <property type="entry name" value="Ribonuclease Z/Hydroxyacylglutathione hydrolase-like"/>
    <property type="match status" value="1"/>
</dbReference>
<dbReference type="CDD" id="cd07725">
    <property type="entry name" value="TTHA1429-like_MBL-fold"/>
    <property type="match status" value="1"/>
</dbReference>
<dbReference type="PANTHER" id="PTHR23131:SF4">
    <property type="entry name" value="METALLO-BETA-LACTAMASE SUPERFAMILY POTEIN"/>
    <property type="match status" value="1"/>
</dbReference>
<dbReference type="InterPro" id="IPR050662">
    <property type="entry name" value="Sec-metab_biosynth-thioest"/>
</dbReference>
<sequence>MTVEKISEGLYRIDIPLPKNPLKSLNSYVIAGKKPLIIDTGFNLDECYAAMLIGLKKLGIEPKKVDVLSTHLHADHLGLAGRIAKKFLISRVDAEIAMKGLLHSDYWKSVAKFYSRNGFPEEEAKKVIKIHPAIRYISEFSCEVAFLRDGEIVEYGDFSLEVILTPGHTPGHVCLYDERKRILFSGDHILFDITPNITFWETMEDPLGSYLESLERIGELDVDLTLPGHRNFRFSHKKRIQEIKAHHEKRLKEALNAVQKGCTLAWEIAQHITWDLVYDSWDDLPTMQKWFAVGETIAHLEHLVLKGKIKKEEGDMIRYLPR</sequence>